<evidence type="ECO:0000256" key="1">
    <source>
        <dbReference type="ARBA" id="ARBA00005854"/>
    </source>
</evidence>
<dbReference type="Pfam" id="PF00389">
    <property type="entry name" value="2-Hacid_dh"/>
    <property type="match status" value="1"/>
</dbReference>
<reference evidence="8" key="1">
    <citation type="submission" date="2016-11" db="EMBL/GenBank/DDBJ databases">
        <authorList>
            <person name="Varghese N."/>
            <person name="Submissions S."/>
        </authorList>
    </citation>
    <scope>NUCLEOTIDE SEQUENCE [LARGE SCALE GENOMIC DNA]</scope>
    <source>
        <strain evidence="8">GAS401</strain>
    </source>
</reference>
<evidence type="ECO:0000259" key="6">
    <source>
        <dbReference type="Pfam" id="PF02826"/>
    </source>
</evidence>
<dbReference type="SUPFAM" id="SSF51735">
    <property type="entry name" value="NAD(P)-binding Rossmann-fold domains"/>
    <property type="match status" value="1"/>
</dbReference>
<evidence type="ECO:0000256" key="4">
    <source>
        <dbReference type="RuleBase" id="RU003719"/>
    </source>
</evidence>
<organism evidence="7 8">
    <name type="scientific">Bradyrhizobium erythrophlei</name>
    <dbReference type="NCBI Taxonomy" id="1437360"/>
    <lineage>
        <taxon>Bacteria</taxon>
        <taxon>Pseudomonadati</taxon>
        <taxon>Pseudomonadota</taxon>
        <taxon>Alphaproteobacteria</taxon>
        <taxon>Hyphomicrobiales</taxon>
        <taxon>Nitrobacteraceae</taxon>
        <taxon>Bradyrhizobium</taxon>
    </lineage>
</organism>
<dbReference type="RefSeq" id="WP_072816629.1">
    <property type="nucleotide sequence ID" value="NZ_LT670849.1"/>
</dbReference>
<evidence type="ECO:0000259" key="5">
    <source>
        <dbReference type="Pfam" id="PF00389"/>
    </source>
</evidence>
<dbReference type="SUPFAM" id="SSF52283">
    <property type="entry name" value="Formate/glycerate dehydrogenase catalytic domain-like"/>
    <property type="match status" value="1"/>
</dbReference>
<proteinExistence type="inferred from homology"/>
<dbReference type="PANTHER" id="PTHR42789">
    <property type="entry name" value="D-ISOMER SPECIFIC 2-HYDROXYACID DEHYDROGENASE FAMILY PROTEIN (AFU_ORTHOLOGUE AFUA_6G10090)"/>
    <property type="match status" value="1"/>
</dbReference>
<dbReference type="InterPro" id="IPR006139">
    <property type="entry name" value="D-isomer_2_OHA_DH_cat_dom"/>
</dbReference>
<evidence type="ECO:0000256" key="2">
    <source>
        <dbReference type="ARBA" id="ARBA00023002"/>
    </source>
</evidence>
<keyword evidence="2 4" id="KW-0560">Oxidoreductase</keyword>
<dbReference type="AlphaFoldDB" id="A0A1M7T1N5"/>
<dbReference type="Gene3D" id="3.40.50.720">
    <property type="entry name" value="NAD(P)-binding Rossmann-like Domain"/>
    <property type="match status" value="2"/>
</dbReference>
<comment type="similarity">
    <text evidence="1 4">Belongs to the D-isomer specific 2-hydroxyacid dehydrogenase family.</text>
</comment>
<evidence type="ECO:0000256" key="3">
    <source>
        <dbReference type="ARBA" id="ARBA00023027"/>
    </source>
</evidence>
<dbReference type="InterPro" id="IPR029753">
    <property type="entry name" value="D-isomer_DH_CS"/>
</dbReference>
<dbReference type="GO" id="GO:0051287">
    <property type="term" value="F:NAD binding"/>
    <property type="evidence" value="ECO:0007669"/>
    <property type="project" value="InterPro"/>
</dbReference>
<dbReference type="InterPro" id="IPR036291">
    <property type="entry name" value="NAD(P)-bd_dom_sf"/>
</dbReference>
<gene>
    <name evidence="7" type="ORF">SAMN05444170_0602</name>
</gene>
<sequence length="325" mass="33502">MKILLTHTPHMRDNYYGPRALVGLSALGDVVLHQGGDTMEGQALIAAAKGCDLIVADRATALPAAIFDALPALKAALRCAVDIRNIDVAAASSHGILVTRAKPGFVESVTELVFGFLVDLNRGVSRAAAAFQAGKVPTAEMGRQLSGTTIGIIGYGAIGRAVAPIAAAMGMRVLISDPHVTIKEPAFQQVDLATLLAQSDHVVCLAVANEATENLINAAAFAQMRKDAVFINVSRGNLVDEAALTAAITQGKIAGAAIDVGRAPDQMPTPAIAALPNVIATPHIGGLTPPAIEAQALNTVEQVRALVSGAVPEGAANAENWTRRI</sequence>
<dbReference type="FunFam" id="3.40.50.720:FF:000203">
    <property type="entry name" value="D-3-phosphoglycerate dehydrogenase (SerA)"/>
    <property type="match status" value="1"/>
</dbReference>
<accession>A0A1M7T1N5</accession>
<dbReference type="InterPro" id="IPR006140">
    <property type="entry name" value="D-isomer_DH_NAD-bd"/>
</dbReference>
<dbReference type="GO" id="GO:0016616">
    <property type="term" value="F:oxidoreductase activity, acting on the CH-OH group of donors, NAD or NADP as acceptor"/>
    <property type="evidence" value="ECO:0007669"/>
    <property type="project" value="InterPro"/>
</dbReference>
<dbReference type="Pfam" id="PF02826">
    <property type="entry name" value="2-Hacid_dh_C"/>
    <property type="match status" value="1"/>
</dbReference>
<dbReference type="EMBL" id="LT670849">
    <property type="protein sequence ID" value="SHN64618.1"/>
    <property type="molecule type" value="Genomic_DNA"/>
</dbReference>
<feature type="domain" description="D-isomer specific 2-hydroxyacid dehydrogenase NAD-binding" evidence="6">
    <location>
        <begin position="115"/>
        <end position="285"/>
    </location>
</feature>
<dbReference type="Proteomes" id="UP000184096">
    <property type="component" value="Chromosome I"/>
</dbReference>
<dbReference type="InterPro" id="IPR050857">
    <property type="entry name" value="D-2-hydroxyacid_DH"/>
</dbReference>
<evidence type="ECO:0000313" key="7">
    <source>
        <dbReference type="EMBL" id="SHN64618.1"/>
    </source>
</evidence>
<keyword evidence="3" id="KW-0520">NAD</keyword>
<dbReference type="OrthoDB" id="117809at2"/>
<dbReference type="PROSITE" id="PS00671">
    <property type="entry name" value="D_2_HYDROXYACID_DH_3"/>
    <property type="match status" value="1"/>
</dbReference>
<name>A0A1M7T1N5_9BRAD</name>
<protein>
    <submittedName>
        <fullName evidence="7">D-3-phosphoglycerate dehydrogenase</fullName>
    </submittedName>
</protein>
<evidence type="ECO:0000313" key="8">
    <source>
        <dbReference type="Proteomes" id="UP000184096"/>
    </source>
</evidence>
<dbReference type="PANTHER" id="PTHR42789:SF1">
    <property type="entry name" value="D-ISOMER SPECIFIC 2-HYDROXYACID DEHYDROGENASE FAMILY PROTEIN (AFU_ORTHOLOGUE AFUA_6G10090)"/>
    <property type="match status" value="1"/>
</dbReference>
<keyword evidence="8" id="KW-1185">Reference proteome</keyword>
<feature type="domain" description="D-isomer specific 2-hydroxyacid dehydrogenase catalytic" evidence="5">
    <location>
        <begin position="29"/>
        <end position="316"/>
    </location>
</feature>